<organism evidence="1">
    <name type="scientific">Ophidiomyces ophidiicola</name>
    <dbReference type="NCBI Taxonomy" id="1387563"/>
    <lineage>
        <taxon>Eukaryota</taxon>
        <taxon>Fungi</taxon>
        <taxon>Dikarya</taxon>
        <taxon>Ascomycota</taxon>
        <taxon>Pezizomycotina</taxon>
        <taxon>Eurotiomycetes</taxon>
        <taxon>Eurotiomycetidae</taxon>
        <taxon>Onygenales</taxon>
        <taxon>Onygenaceae</taxon>
        <taxon>Ophidiomyces</taxon>
    </lineage>
</organism>
<evidence type="ECO:0000313" key="1">
    <source>
        <dbReference type="EMBL" id="KAI2391091.1"/>
    </source>
</evidence>
<protein>
    <submittedName>
        <fullName evidence="1">Uncharacterized protein</fullName>
    </submittedName>
</protein>
<proteinExistence type="predicted"/>
<accession>A0ACB8V2K2</accession>
<dbReference type="EMBL" id="JALBCA010000014">
    <property type="protein sequence ID" value="KAI2391091.1"/>
    <property type="molecule type" value="Genomic_DNA"/>
</dbReference>
<gene>
    <name evidence="1" type="ORF">LOY88_001393</name>
</gene>
<reference evidence="1" key="1">
    <citation type="journal article" date="2022" name="bioRxiv">
        <title>Population genetic analysis of Ophidiomyces ophidiicola, the causative agent of snake fungal disease, indicates recent introductions to the USA.</title>
        <authorList>
            <person name="Ladner J.T."/>
            <person name="Palmer J.M."/>
            <person name="Ettinger C.L."/>
            <person name="Stajich J.E."/>
            <person name="Farrell T.M."/>
            <person name="Glorioso B.M."/>
            <person name="Lawson B."/>
            <person name="Price S.J."/>
            <person name="Stengle A.G."/>
            <person name="Grear D.A."/>
            <person name="Lorch J.M."/>
        </authorList>
    </citation>
    <scope>NUCLEOTIDE SEQUENCE</scope>
    <source>
        <strain evidence="1">NWHC 24266-5</strain>
    </source>
</reference>
<sequence length="211" mass="22722">MVLLLAIASVVLMPTALLAATLPSGSSRIIGGTPAKLAQFPDLISLEEGSRHVCGGMLLNGRFVLTAAHCLIDKHNLTVRAGTLVSHQEMEQDYEAPLKGGQTARVAATQIHPKYNEQTSLDDVAVLYLSSSIRQSQTIKYSKLPDSGSDPVPNSLATAAGWGVTSTTRSYQPDKLLFVSIPITSRSTCQELYMKLNISIPEETQLWKSLA</sequence>
<name>A0ACB8V2K2_9EURO</name>
<comment type="caution">
    <text evidence="1">The sequence shown here is derived from an EMBL/GenBank/DDBJ whole genome shotgun (WGS) entry which is preliminary data.</text>
</comment>